<name>A0ABU3IAN0_9ACTO</name>
<comment type="caution">
    <text evidence="4">The sequence shown here is derived from an EMBL/GenBank/DDBJ whole genome shotgun (WGS) entry which is preliminary data.</text>
</comment>
<dbReference type="SMART" id="SM00642">
    <property type="entry name" value="Aamy"/>
    <property type="match status" value="1"/>
</dbReference>
<organism evidence="4 5">
    <name type="scientific">Gleimia hominis</name>
    <dbReference type="NCBI Taxonomy" id="595468"/>
    <lineage>
        <taxon>Bacteria</taxon>
        <taxon>Bacillati</taxon>
        <taxon>Actinomycetota</taxon>
        <taxon>Actinomycetes</taxon>
        <taxon>Actinomycetales</taxon>
        <taxon>Actinomycetaceae</taxon>
        <taxon>Gleimia</taxon>
    </lineage>
</organism>
<dbReference type="SUPFAM" id="SSF51445">
    <property type="entry name" value="(Trans)glycosidases"/>
    <property type="match status" value="1"/>
</dbReference>
<dbReference type="Pfam" id="PF00128">
    <property type="entry name" value="Alpha-amylase"/>
    <property type="match status" value="1"/>
</dbReference>
<keyword evidence="5" id="KW-1185">Reference proteome</keyword>
<dbReference type="EMBL" id="JASXSX010000001">
    <property type="protein sequence ID" value="MDT3767432.1"/>
    <property type="molecule type" value="Genomic_DNA"/>
</dbReference>
<evidence type="ECO:0000313" key="4">
    <source>
        <dbReference type="EMBL" id="MDT3767432.1"/>
    </source>
</evidence>
<dbReference type="Gene3D" id="3.20.20.80">
    <property type="entry name" value="Glycosidases"/>
    <property type="match status" value="1"/>
</dbReference>
<gene>
    <name evidence="4" type="ORF">QS713_05055</name>
</gene>
<feature type="domain" description="Glycosyl hydrolase family 13 catalytic" evidence="3">
    <location>
        <begin position="5"/>
        <end position="364"/>
    </location>
</feature>
<dbReference type="Proteomes" id="UP001247542">
    <property type="component" value="Unassembled WGS sequence"/>
</dbReference>
<keyword evidence="2" id="KW-0326">Glycosidase</keyword>
<accession>A0ABU3IAN0</accession>
<evidence type="ECO:0000313" key="5">
    <source>
        <dbReference type="Proteomes" id="UP001247542"/>
    </source>
</evidence>
<dbReference type="InterPro" id="IPR017853">
    <property type="entry name" value="GH"/>
</dbReference>
<evidence type="ECO:0000256" key="1">
    <source>
        <dbReference type="ARBA" id="ARBA00022801"/>
    </source>
</evidence>
<dbReference type="InterPro" id="IPR006047">
    <property type="entry name" value="GH13_cat_dom"/>
</dbReference>
<reference evidence="4 5" key="1">
    <citation type="submission" date="2023-06" db="EMBL/GenBank/DDBJ databases">
        <title>Draft genome sequence of Gleimia hominis type strain CCUG 57540T.</title>
        <authorList>
            <person name="Salva-Serra F."/>
            <person name="Cardew S."/>
            <person name="Jensie Markopoulos S."/>
            <person name="Ohlen M."/>
            <person name="Inganas E."/>
            <person name="Svensson-Stadler L."/>
            <person name="Moore E.R.B."/>
        </authorList>
    </citation>
    <scope>NUCLEOTIDE SEQUENCE [LARGE SCALE GENOMIC DNA]</scope>
    <source>
        <strain evidence="4 5">CCUG 57540</strain>
    </source>
</reference>
<evidence type="ECO:0000259" key="3">
    <source>
        <dbReference type="SMART" id="SM00642"/>
    </source>
</evidence>
<dbReference type="PANTHER" id="PTHR10357">
    <property type="entry name" value="ALPHA-AMYLASE FAMILY MEMBER"/>
    <property type="match status" value="1"/>
</dbReference>
<keyword evidence="1 4" id="KW-0378">Hydrolase</keyword>
<proteinExistence type="predicted"/>
<dbReference type="GO" id="GO:0016787">
    <property type="term" value="F:hydrolase activity"/>
    <property type="evidence" value="ECO:0007669"/>
    <property type="project" value="UniProtKB-KW"/>
</dbReference>
<protein>
    <submittedName>
        <fullName evidence="4">Alpha-amylase family glycosyl hydrolase</fullName>
    </submittedName>
</protein>
<dbReference type="PANTHER" id="PTHR10357:SF210">
    <property type="entry name" value="MALTODEXTRIN GLUCOSIDASE"/>
    <property type="match status" value="1"/>
</dbReference>
<sequence>MERSEVLWQVFPLGALGTPSVNAKLDGTQPDSPPRHTLADLVPWCDHAANLGATGILLGPIFDSYSHGYDTVDHYTIDPRLGTRDDFGTLVHAAHAKGLKVVLDGVFNHVGSRHPYLLDLAQNGPRSEYADFFRVNWQGWSVGSLPQYDTFEGHTGLAALNHEHPGVLTYIQRVMTYWLDAGADGWRLDAAYALDPATWTRILPPVREQFPKAWFCGEVIHGDYPALVRASGWDSLTEYELWKATWSSLRERNFFELDWTLRRHNEFLDTFVPQTFVSNHDVTRIVSQVHGDAQALTAAVILFTVGGIPSIYYGDEFGWGGVKEERLGGDDAIRPPLPDSLKNAAWNAREKEFLRAYKELVALRAQHPWLMTARTHVEYLDNEQIRYSSKGANGQALTVVLNTASTPVPLDHEMLSGIRQWLLSPSEDGLHHAAIGYPQIP</sequence>
<dbReference type="RefSeq" id="WP_313272986.1">
    <property type="nucleotide sequence ID" value="NZ_JASXSX010000001.1"/>
</dbReference>
<evidence type="ECO:0000256" key="2">
    <source>
        <dbReference type="ARBA" id="ARBA00023295"/>
    </source>
</evidence>